<keyword evidence="3" id="KW-0227">DNA damage</keyword>
<dbReference type="Pfam" id="PF16589">
    <property type="entry name" value="BRCT_2"/>
    <property type="match status" value="1"/>
</dbReference>
<feature type="compositionally biased region" description="Acidic residues" evidence="6">
    <location>
        <begin position="201"/>
        <end position="211"/>
    </location>
</feature>
<dbReference type="Proteomes" id="UP000826234">
    <property type="component" value="Unassembled WGS sequence"/>
</dbReference>
<reference evidence="8 9" key="1">
    <citation type="journal article" date="2022" name="Gigascience">
        <title>A chromosome-level genome assembly and annotation of the desert horned lizard, Phrynosoma platyrhinos, provides insight into chromosomal rearrangements among reptiles.</title>
        <authorList>
            <person name="Koochekian N."/>
            <person name="Ascanio A."/>
            <person name="Farleigh K."/>
            <person name="Card D.C."/>
            <person name="Schield D.R."/>
            <person name="Castoe T.A."/>
            <person name="Jezkova T."/>
        </authorList>
    </citation>
    <scope>NUCLEOTIDE SEQUENCE [LARGE SCALE GENOMIC DNA]</scope>
    <source>
        <strain evidence="8">NK-2021</strain>
    </source>
</reference>
<dbReference type="CDD" id="cd17744">
    <property type="entry name" value="BRCT_MDC1_rpt1"/>
    <property type="match status" value="1"/>
</dbReference>
<feature type="compositionally biased region" description="Acidic residues" evidence="6">
    <location>
        <begin position="277"/>
        <end position="287"/>
    </location>
</feature>
<dbReference type="PANTHER" id="PTHR23196:SF34">
    <property type="entry name" value="MEDIATOR OF DNA DAMAGE CHECKPOINT PROTEIN 1"/>
    <property type="match status" value="1"/>
</dbReference>
<feature type="region of interest" description="Disordered" evidence="6">
    <location>
        <begin position="1125"/>
        <end position="1159"/>
    </location>
</feature>
<feature type="domain" description="BRCT" evidence="7">
    <location>
        <begin position="1075"/>
        <end position="1114"/>
    </location>
</feature>
<feature type="compositionally biased region" description="Basic and acidic residues" evidence="6">
    <location>
        <begin position="895"/>
        <end position="911"/>
    </location>
</feature>
<dbReference type="InterPro" id="IPR051579">
    <property type="entry name" value="DDR_Transcriptional_Reg"/>
</dbReference>
<feature type="compositionally biased region" description="Basic and acidic residues" evidence="6">
    <location>
        <begin position="625"/>
        <end position="635"/>
    </location>
</feature>
<comment type="caution">
    <text evidence="8">The sequence shown here is derived from an EMBL/GenBank/DDBJ whole genome shotgun (WGS) entry which is preliminary data.</text>
</comment>
<feature type="region of interest" description="Disordered" evidence="6">
    <location>
        <begin position="944"/>
        <end position="986"/>
    </location>
</feature>
<feature type="compositionally biased region" description="Polar residues" evidence="6">
    <location>
        <begin position="575"/>
        <end position="591"/>
    </location>
</feature>
<feature type="region of interest" description="Disordered" evidence="6">
    <location>
        <begin position="705"/>
        <end position="927"/>
    </location>
</feature>
<feature type="compositionally biased region" description="Low complexity" evidence="6">
    <location>
        <begin position="17"/>
        <end position="29"/>
    </location>
</feature>
<evidence type="ECO:0000259" key="7">
    <source>
        <dbReference type="Pfam" id="PF16589"/>
    </source>
</evidence>
<feature type="compositionally biased region" description="Basic and acidic residues" evidence="6">
    <location>
        <begin position="862"/>
        <end position="873"/>
    </location>
</feature>
<evidence type="ECO:0000256" key="1">
    <source>
        <dbReference type="ARBA" id="ARBA00004123"/>
    </source>
</evidence>
<feature type="compositionally biased region" description="Low complexity" evidence="6">
    <location>
        <begin position="380"/>
        <end position="392"/>
    </location>
</feature>
<gene>
    <name evidence="8" type="ORF">JD844_013442</name>
</gene>
<feature type="region of interest" description="Disordered" evidence="6">
    <location>
        <begin position="324"/>
        <end position="343"/>
    </location>
</feature>
<dbReference type="Gene3D" id="3.40.50.10190">
    <property type="entry name" value="BRCT domain"/>
    <property type="match status" value="2"/>
</dbReference>
<evidence type="ECO:0000256" key="2">
    <source>
        <dbReference type="ARBA" id="ARBA00022553"/>
    </source>
</evidence>
<feature type="non-terminal residue" evidence="8">
    <location>
        <position position="1"/>
    </location>
</feature>
<feature type="compositionally biased region" description="Basic and acidic residues" evidence="6">
    <location>
        <begin position="393"/>
        <end position="408"/>
    </location>
</feature>
<evidence type="ECO:0000313" key="9">
    <source>
        <dbReference type="Proteomes" id="UP000826234"/>
    </source>
</evidence>
<keyword evidence="4" id="KW-0234">DNA repair</keyword>
<feature type="region of interest" description="Disordered" evidence="6">
    <location>
        <begin position="1"/>
        <end position="93"/>
    </location>
</feature>
<accession>A0ABQ7TLU7</accession>
<evidence type="ECO:0000256" key="3">
    <source>
        <dbReference type="ARBA" id="ARBA00022763"/>
    </source>
</evidence>
<feature type="region of interest" description="Disordered" evidence="6">
    <location>
        <begin position="522"/>
        <end position="641"/>
    </location>
</feature>
<dbReference type="InterPro" id="IPR036420">
    <property type="entry name" value="BRCT_dom_sf"/>
</dbReference>
<keyword evidence="9" id="KW-1185">Reference proteome</keyword>
<feature type="compositionally biased region" description="Low complexity" evidence="6">
    <location>
        <begin position="1125"/>
        <end position="1137"/>
    </location>
</feature>
<feature type="compositionally biased region" description="Polar residues" evidence="6">
    <location>
        <begin position="745"/>
        <end position="763"/>
    </location>
</feature>
<feature type="compositionally biased region" description="Basic and acidic residues" evidence="6">
    <location>
        <begin position="811"/>
        <end position="826"/>
    </location>
</feature>
<feature type="region of interest" description="Disordered" evidence="6">
    <location>
        <begin position="169"/>
        <end position="311"/>
    </location>
</feature>
<feature type="compositionally biased region" description="Basic and acidic residues" evidence="6">
    <location>
        <begin position="227"/>
        <end position="248"/>
    </location>
</feature>
<proteinExistence type="predicted"/>
<evidence type="ECO:0000256" key="5">
    <source>
        <dbReference type="ARBA" id="ARBA00023242"/>
    </source>
</evidence>
<protein>
    <recommendedName>
        <fullName evidence="7">BRCT domain-containing protein</fullName>
    </recommendedName>
</protein>
<feature type="compositionally biased region" description="Acidic residues" evidence="6">
    <location>
        <begin position="178"/>
        <end position="187"/>
    </location>
</feature>
<dbReference type="EMBL" id="JAIPUX010000439">
    <property type="protein sequence ID" value="KAH0630427.1"/>
    <property type="molecule type" value="Genomic_DNA"/>
</dbReference>
<feature type="region of interest" description="Disordered" evidence="6">
    <location>
        <begin position="377"/>
        <end position="409"/>
    </location>
</feature>
<evidence type="ECO:0000256" key="4">
    <source>
        <dbReference type="ARBA" id="ARBA00023204"/>
    </source>
</evidence>
<sequence length="1159" mass="125309">SAFSVQDVTGGQSNLASSVFSSPSPTVVPESDEESGELSISDPSCPSLRLCFESQDAEPVPFENGGPPTLDQEREAVEPEATEVEAKGLQGMEEVTTENQGTTTSIPNFVQNFQLDSDTDVEDEVEAGDMSKTSESADLMDADEALEVGGDTDVDEPVLMDPGAAYQKNRSAVVDVSSDTDVEEEVEAIGVPKAQQTAENGDSDTDAEDGMENSSVVCLGSDPQMEDGCKGMGKAEENPHLAHPKGSEVGENEDSDTDVEEAISHPEVKVKFQQSSENEDSDTDVDDTSLKVENPGETSKTHETALDGDGDTDVEMADLVLENSDVAQPHSPHPISSKDCDEDLGEIPLKGIMHRDGSHLEEGNAVAVAAVEEVKNLNVQQQSSDEAASEQSRNLDEKENPEIMEKRAISPQNQCLPVLSVDNDTDVEEEAAIKIQDVACEENHKPIVPGPSGGGQRSCLENHDIGLQNSPGRIEVEDSDTDVEVISPPHKESVAQDSDTDVEEVTLPRKLLEEQDTQLLVPVTSRLDGEKSSCSAMEVRVHHGPCKEDEDTDAEGNKSCSGEDSNTDDDPDLAFQTTQCFLSSGPSSPRTEMSRDTAAADSRGNLEEEPTQDFRSPSVPTRLPHGKECKSPLKEEDSDPDAYTLEATQLFCSESGQLSEEPTQAFVVEEKQETALFFQHPPEEGECSEQTTQAVVAVLATRGQQATSLPRDSIHPSSIGLPFSEPVSQTAVDEGAEGRKKEEGTQSVQPVQSPPMGSNQPLTLQEVKGDSITVERVCTAIPEGGSIAGLSQTPSEADGELEERSSVPMQKARDVEQVPEHSKEEPSLPETSAPGQQCSPHSVSATSPAPVPQGRSLRRRGHVESRNAERSEEPAAPVSRRRGLRRLSSPTLHVGELEGKTEQSKEEEVSPHKKPKNGELAVTTRQGRARCLQREAEGTGKLKEEMQVAAGSPGTRELTRRGKQRIATQSVEEHQPELPQTRSKRRSNPSVLFTGVIDEEGEQVVMELGGSLAESVFDCTHLVTDRVRRTSRQNSFFLAPNSFLVRDPEQEKNFQFSLSTSLRTAQQEGGLFQEKRIVVSCPYDLPRCKPAQDAKVPIANSEFILTGILQQKINLEAHRLDEVDTSFPTSPAAPTTRASKRRAVAQTAPAPPSTAKRRR</sequence>
<feature type="compositionally biased region" description="Polar residues" evidence="6">
    <location>
        <begin position="829"/>
        <end position="847"/>
    </location>
</feature>
<feature type="compositionally biased region" description="Polar residues" evidence="6">
    <location>
        <begin position="1"/>
        <end position="16"/>
    </location>
</feature>
<evidence type="ECO:0000313" key="8">
    <source>
        <dbReference type="EMBL" id="KAH0630427.1"/>
    </source>
</evidence>
<evidence type="ECO:0000256" key="6">
    <source>
        <dbReference type="SAM" id="MobiDB-lite"/>
    </source>
</evidence>
<feature type="region of interest" description="Disordered" evidence="6">
    <location>
        <begin position="444"/>
        <end position="502"/>
    </location>
</feature>
<dbReference type="InterPro" id="IPR001357">
    <property type="entry name" value="BRCT_dom"/>
</dbReference>
<feature type="compositionally biased region" description="Acidic residues" evidence="6">
    <location>
        <begin position="250"/>
        <end position="261"/>
    </location>
</feature>
<keyword evidence="2" id="KW-0597">Phosphoprotein</keyword>
<keyword evidence="5" id="KW-0539">Nucleus</keyword>
<dbReference type="SUPFAM" id="SSF52113">
    <property type="entry name" value="BRCT domain"/>
    <property type="match status" value="1"/>
</dbReference>
<comment type="subcellular location">
    <subcellularLocation>
        <location evidence="1">Nucleus</location>
    </subcellularLocation>
</comment>
<dbReference type="PANTHER" id="PTHR23196">
    <property type="entry name" value="PAX TRANSCRIPTION ACTIVATION DOMAIN INTERACTING PROTEIN"/>
    <property type="match status" value="1"/>
</dbReference>
<name>A0ABQ7TLU7_PHRPL</name>
<organism evidence="8 9">
    <name type="scientific">Phrynosoma platyrhinos</name>
    <name type="common">Desert horned lizard</name>
    <dbReference type="NCBI Taxonomy" id="52577"/>
    <lineage>
        <taxon>Eukaryota</taxon>
        <taxon>Metazoa</taxon>
        <taxon>Chordata</taxon>
        <taxon>Craniata</taxon>
        <taxon>Vertebrata</taxon>
        <taxon>Euteleostomi</taxon>
        <taxon>Lepidosauria</taxon>
        <taxon>Squamata</taxon>
        <taxon>Bifurcata</taxon>
        <taxon>Unidentata</taxon>
        <taxon>Episquamata</taxon>
        <taxon>Toxicofera</taxon>
        <taxon>Iguania</taxon>
        <taxon>Phrynosomatidae</taxon>
        <taxon>Phrynosomatinae</taxon>
        <taxon>Phrynosoma</taxon>
    </lineage>
</organism>